<accession>A0A9P0AK31</accession>
<organism evidence="3 4">
    <name type="scientific">Bemisia tabaci</name>
    <name type="common">Sweetpotato whitefly</name>
    <name type="synonym">Aleurodes tabaci</name>
    <dbReference type="NCBI Taxonomy" id="7038"/>
    <lineage>
        <taxon>Eukaryota</taxon>
        <taxon>Metazoa</taxon>
        <taxon>Ecdysozoa</taxon>
        <taxon>Arthropoda</taxon>
        <taxon>Hexapoda</taxon>
        <taxon>Insecta</taxon>
        <taxon>Pterygota</taxon>
        <taxon>Neoptera</taxon>
        <taxon>Paraneoptera</taxon>
        <taxon>Hemiptera</taxon>
        <taxon>Sternorrhyncha</taxon>
        <taxon>Aleyrodoidea</taxon>
        <taxon>Aleyrodidae</taxon>
        <taxon>Aleyrodinae</taxon>
        <taxon>Bemisia</taxon>
    </lineage>
</organism>
<dbReference type="Proteomes" id="UP001152759">
    <property type="component" value="Chromosome 7"/>
</dbReference>
<dbReference type="EMBL" id="OU963868">
    <property type="protein sequence ID" value="CAH0392964.1"/>
    <property type="molecule type" value="Genomic_DNA"/>
</dbReference>
<dbReference type="AlphaFoldDB" id="A0A9P0AK31"/>
<proteinExistence type="predicted"/>
<dbReference type="Gene3D" id="3.30.70.1820">
    <property type="entry name" value="L1 transposable element, RRM domain"/>
    <property type="match status" value="1"/>
</dbReference>
<name>A0A9P0AK31_BEMTA</name>
<feature type="compositionally biased region" description="Basic and acidic residues" evidence="1">
    <location>
        <begin position="293"/>
        <end position="304"/>
    </location>
</feature>
<gene>
    <name evidence="3" type="ORF">BEMITA_LOCUS11421</name>
</gene>
<sequence>MGRGERVRKTSTPTPVSSACFVNNLSASASDVDEVSMSAIKELFSQTNARLTAGLQKLETDLGESINLCHSKIDEFMELLKAQKCLIEQQGKVIEEQHSQIVKLNKRVSELEVRTENQEQYSRANSLEIYGVPETKNEDPVRIVVEICRKLGVQINETAIDACHRLGKQTNRTSAGIIVKFVRRLDKESILTKKRVFRNLSTSQIGMKVDYPIFINQSLSPNRRILFAKAKELNRELKWKFLWVDKAGRIKMRKHEKASVQVISTPSDLDNLKKFIVNKESLKRQSDLSISGRGEDSTLVRDDSTPVNSVTPH</sequence>
<keyword evidence="4" id="KW-1185">Reference proteome</keyword>
<evidence type="ECO:0000313" key="3">
    <source>
        <dbReference type="EMBL" id="CAH0392964.1"/>
    </source>
</evidence>
<dbReference type="InterPro" id="IPR057251">
    <property type="entry name" value="FP_C"/>
</dbReference>
<feature type="region of interest" description="Disordered" evidence="1">
    <location>
        <begin position="287"/>
        <end position="313"/>
    </location>
</feature>
<dbReference type="InterPro" id="IPR004244">
    <property type="entry name" value="Transposase_22"/>
</dbReference>
<protein>
    <recommendedName>
        <fullName evidence="2">FP protein C-terminal domain-containing protein</fullName>
    </recommendedName>
</protein>
<dbReference type="Pfam" id="PF25298">
    <property type="entry name" value="Baculo_FP_2nd"/>
    <property type="match status" value="1"/>
</dbReference>
<feature type="domain" description="FP protein C-terminal" evidence="2">
    <location>
        <begin position="221"/>
        <end position="273"/>
    </location>
</feature>
<reference evidence="3" key="1">
    <citation type="submission" date="2021-12" db="EMBL/GenBank/DDBJ databases">
        <authorList>
            <person name="King R."/>
        </authorList>
    </citation>
    <scope>NUCLEOTIDE SEQUENCE</scope>
</reference>
<dbReference type="PANTHER" id="PTHR11505">
    <property type="entry name" value="L1 TRANSPOSABLE ELEMENT-RELATED"/>
    <property type="match status" value="1"/>
</dbReference>
<evidence type="ECO:0000313" key="4">
    <source>
        <dbReference type="Proteomes" id="UP001152759"/>
    </source>
</evidence>
<evidence type="ECO:0000259" key="2">
    <source>
        <dbReference type="Pfam" id="PF25298"/>
    </source>
</evidence>
<evidence type="ECO:0000256" key="1">
    <source>
        <dbReference type="SAM" id="MobiDB-lite"/>
    </source>
</evidence>
<dbReference type="PROSITE" id="PS51257">
    <property type="entry name" value="PROKAR_LIPOPROTEIN"/>
    <property type="match status" value="1"/>
</dbReference>